<comment type="caution">
    <text evidence="2">The sequence shown here is derived from an EMBL/GenBank/DDBJ whole genome shotgun (WGS) entry which is preliminary data.</text>
</comment>
<dbReference type="RefSeq" id="WP_179724679.1">
    <property type="nucleotide sequence ID" value="NZ_BAABEF010000001.1"/>
</dbReference>
<protein>
    <submittedName>
        <fullName evidence="2">Uncharacterized protein</fullName>
    </submittedName>
</protein>
<evidence type="ECO:0000256" key="1">
    <source>
        <dbReference type="SAM" id="Coils"/>
    </source>
</evidence>
<accession>A0A852RGZ1</accession>
<proteinExistence type="predicted"/>
<dbReference type="EMBL" id="JACCBF010000001">
    <property type="protein sequence ID" value="NYD28616.1"/>
    <property type="molecule type" value="Genomic_DNA"/>
</dbReference>
<dbReference type="Proteomes" id="UP000582231">
    <property type="component" value="Unassembled WGS sequence"/>
</dbReference>
<name>A0A852RGZ1_9ACTN</name>
<evidence type="ECO:0000313" key="3">
    <source>
        <dbReference type="Proteomes" id="UP000582231"/>
    </source>
</evidence>
<sequence length="376" mass="40660">MSVQATMTTTAPVAPGKLGDALEPAAIQTYLGELDTWLRVRRSELDELDRAALAVGRGGELAGDMSLALALWKATSDRYQLVFATWDGGRVLQQERERISALIWGRLDGATELPGGLAVSLPEAGRLCDALTGQLRSRLALVPGADEQAARIRELRAQLERIRDQVGLEPALTRDAAVNRLAELMSRLEGITAKAERGGDAGGMLGPLEVEATTFERDLIVGNARRRDARDQVISARELRTDLEAREAALQKLAETCVATVDPAPRYAVPDVDLLGPVPVTPDAIGPYLERLDRVSQALEVAQHAYAAALDEHTQLVALLDAYVAKARASAVADHPDLVASEKSARDLLERRPTPMAVAKQLVTTYQTWLIKETST</sequence>
<keyword evidence="3" id="KW-1185">Reference proteome</keyword>
<organism evidence="2 3">
    <name type="scientific">Nocardioides kongjuensis</name>
    <dbReference type="NCBI Taxonomy" id="349522"/>
    <lineage>
        <taxon>Bacteria</taxon>
        <taxon>Bacillati</taxon>
        <taxon>Actinomycetota</taxon>
        <taxon>Actinomycetes</taxon>
        <taxon>Propionibacteriales</taxon>
        <taxon>Nocardioidaceae</taxon>
        <taxon>Nocardioides</taxon>
    </lineage>
</organism>
<reference evidence="2 3" key="1">
    <citation type="submission" date="2020-07" db="EMBL/GenBank/DDBJ databases">
        <title>Sequencing the genomes of 1000 actinobacteria strains.</title>
        <authorList>
            <person name="Klenk H.-P."/>
        </authorList>
    </citation>
    <scope>NUCLEOTIDE SEQUENCE [LARGE SCALE GENOMIC DNA]</scope>
    <source>
        <strain evidence="2 3">DSM 19082</strain>
    </source>
</reference>
<dbReference type="AlphaFoldDB" id="A0A852RGZ1"/>
<keyword evidence="1" id="KW-0175">Coiled coil</keyword>
<feature type="coiled-coil region" evidence="1">
    <location>
        <begin position="226"/>
        <end position="256"/>
    </location>
</feature>
<evidence type="ECO:0000313" key="2">
    <source>
        <dbReference type="EMBL" id="NYD28616.1"/>
    </source>
</evidence>
<gene>
    <name evidence="2" type="ORF">BJ958_000162</name>
</gene>